<keyword evidence="3" id="KW-0560">Oxidoreductase</keyword>
<gene>
    <name evidence="3" type="ORF">GAB14E_0969</name>
</gene>
<dbReference type="EMBL" id="JQEC01000002">
    <property type="protein sequence ID" value="KGJ97380.1"/>
    <property type="molecule type" value="Genomic_DNA"/>
</dbReference>
<dbReference type="RefSeq" id="WP_052093334.1">
    <property type="nucleotide sequence ID" value="NZ_JQEC01000002.1"/>
</dbReference>
<dbReference type="GO" id="GO:0004854">
    <property type="term" value="F:xanthine dehydrogenase activity"/>
    <property type="evidence" value="ECO:0007669"/>
    <property type="project" value="UniProtKB-EC"/>
</dbReference>
<dbReference type="Proteomes" id="UP000029868">
    <property type="component" value="Unassembled WGS sequence"/>
</dbReference>
<dbReference type="OrthoDB" id="9815497at2"/>
<feature type="domain" description="XdhC Rossmann" evidence="2">
    <location>
        <begin position="172"/>
        <end position="319"/>
    </location>
</feature>
<dbReference type="Pfam" id="PF02625">
    <property type="entry name" value="XdhC_CoxI"/>
    <property type="match status" value="1"/>
</dbReference>
<dbReference type="PATRIC" id="fig|28229.3.peg.121"/>
<dbReference type="AlphaFoldDB" id="A0A099L4K9"/>
<feature type="domain" description="XdhC- CoxI" evidence="1">
    <location>
        <begin position="20"/>
        <end position="75"/>
    </location>
</feature>
<evidence type="ECO:0000313" key="3">
    <source>
        <dbReference type="EMBL" id="KGJ97380.1"/>
    </source>
</evidence>
<protein>
    <submittedName>
        <fullName evidence="3">Xanthine dehydrogenase</fullName>
        <ecNumber evidence="3">1.17.1.4</ecNumber>
    </submittedName>
</protein>
<evidence type="ECO:0000259" key="2">
    <source>
        <dbReference type="Pfam" id="PF13478"/>
    </source>
</evidence>
<evidence type="ECO:0000259" key="1">
    <source>
        <dbReference type="Pfam" id="PF02625"/>
    </source>
</evidence>
<dbReference type="InterPro" id="IPR052698">
    <property type="entry name" value="MoCofactor_Util/Proc"/>
</dbReference>
<dbReference type="PANTHER" id="PTHR30388">
    <property type="entry name" value="ALDEHYDE OXIDOREDUCTASE MOLYBDENUM COFACTOR ASSEMBLY PROTEIN"/>
    <property type="match status" value="1"/>
</dbReference>
<sequence length="359" mass="39101">MSNRLKALLATWLPEKDSCQWVLASIIETQRSSYRKTGAIMLINSQGKSYGLLSGGCLEADLKRQAQKCWYNNTDITICYDMQDDNDIAWQLGIGCGGLVKVLLQPINSENDYLDLLTLKSQLDNRNACFYHIDTVNARSTPQSPVQIKNQVLSKPNNSLDLVIAIKPAPALVIFGGGLDAQPLVKIANTLGWYICLVDSRTAYARAAYFKEADTVINEGYASLEQNLLLPKADAIVVMHHNVSLDAHALKLVKSQANLACASYLGLLGPQHRTELVLDKAQLSSTDFPNKLSNKLANPIGLDLGGDLPESIALAILSQAHAAIEQASGKSLGFFHSELNSSNNTDNINSIKKIVNHAN</sequence>
<comment type="caution">
    <text evidence="3">The sequence shown here is derived from an EMBL/GenBank/DDBJ whole genome shotgun (WGS) entry which is preliminary data.</text>
</comment>
<evidence type="ECO:0000313" key="4">
    <source>
        <dbReference type="Proteomes" id="UP000029868"/>
    </source>
</evidence>
<reference evidence="3 4" key="1">
    <citation type="submission" date="2014-08" db="EMBL/GenBank/DDBJ databases">
        <title>Genomic and Phenotypic Diversity of Colwellia psychrerythraea strains from Disparate Marine Basins.</title>
        <authorList>
            <person name="Techtmann S.M."/>
            <person name="Stelling S.C."/>
            <person name="Utturkar S.M."/>
            <person name="Alshibli N."/>
            <person name="Harris A."/>
            <person name="Brown S.D."/>
            <person name="Hazen T.C."/>
        </authorList>
    </citation>
    <scope>NUCLEOTIDE SEQUENCE [LARGE SCALE GENOMIC DNA]</scope>
    <source>
        <strain evidence="3 4">GAB14E</strain>
    </source>
</reference>
<dbReference type="InterPro" id="IPR003777">
    <property type="entry name" value="XdhC_CoxI"/>
</dbReference>
<dbReference type="PANTHER" id="PTHR30388:SF4">
    <property type="entry name" value="MOLYBDENUM COFACTOR INSERTION CHAPERONE PAOD"/>
    <property type="match status" value="1"/>
</dbReference>
<accession>A0A099L4K9</accession>
<dbReference type="EC" id="1.17.1.4" evidence="3"/>
<dbReference type="Pfam" id="PF13478">
    <property type="entry name" value="XdhC_C"/>
    <property type="match status" value="1"/>
</dbReference>
<proteinExistence type="predicted"/>
<organism evidence="3 4">
    <name type="scientific">Colwellia psychrerythraea</name>
    <name type="common">Vibrio psychroerythus</name>
    <dbReference type="NCBI Taxonomy" id="28229"/>
    <lineage>
        <taxon>Bacteria</taxon>
        <taxon>Pseudomonadati</taxon>
        <taxon>Pseudomonadota</taxon>
        <taxon>Gammaproteobacteria</taxon>
        <taxon>Alteromonadales</taxon>
        <taxon>Colwelliaceae</taxon>
        <taxon>Colwellia</taxon>
    </lineage>
</organism>
<dbReference type="InterPro" id="IPR027051">
    <property type="entry name" value="XdhC_Rossmann_dom"/>
</dbReference>
<dbReference type="Gene3D" id="3.40.50.720">
    <property type="entry name" value="NAD(P)-binding Rossmann-like Domain"/>
    <property type="match status" value="1"/>
</dbReference>
<name>A0A099L4K9_COLPS</name>